<reference evidence="2" key="1">
    <citation type="submission" date="2018-05" db="EMBL/GenBank/DDBJ databases">
        <title>Zavarzinia sp. HR-AS.</title>
        <authorList>
            <person name="Lee Y."/>
            <person name="Jeon C.O."/>
        </authorList>
    </citation>
    <scope>NUCLEOTIDE SEQUENCE [LARGE SCALE GENOMIC DNA]</scope>
    <source>
        <strain evidence="2">DSM 1231</strain>
    </source>
</reference>
<accession>A0A317EC47</accession>
<dbReference type="Proteomes" id="UP000246077">
    <property type="component" value="Unassembled WGS sequence"/>
</dbReference>
<evidence type="ECO:0000313" key="1">
    <source>
        <dbReference type="EMBL" id="PWR23690.1"/>
    </source>
</evidence>
<dbReference type="EMBL" id="QGLF01000001">
    <property type="protein sequence ID" value="PWR23690.1"/>
    <property type="molecule type" value="Genomic_DNA"/>
</dbReference>
<name>A0A317EC47_9PROT</name>
<comment type="caution">
    <text evidence="1">The sequence shown here is derived from an EMBL/GenBank/DDBJ whole genome shotgun (WGS) entry which is preliminary data.</text>
</comment>
<dbReference type="OrthoDB" id="9940051at2"/>
<gene>
    <name evidence="1" type="ORF">DKG75_03740</name>
</gene>
<proteinExistence type="predicted"/>
<dbReference type="RefSeq" id="WP_109919720.1">
    <property type="nucleotide sequence ID" value="NZ_QGLF01000001.1"/>
</dbReference>
<sequence length="101" mass="10971">MIDQEHRPSQGEEGTFERVMAVLAWACRPALLLFPVLVIAEVAGLVPMEVTIPFAAMAAIHAAGRRYLPPARDGEGAPAADAPLLLRYPVAVTMARPNRRR</sequence>
<protein>
    <submittedName>
        <fullName evidence="1">Uncharacterized protein</fullName>
    </submittedName>
</protein>
<evidence type="ECO:0000313" key="2">
    <source>
        <dbReference type="Proteomes" id="UP000246077"/>
    </source>
</evidence>
<organism evidence="1 2">
    <name type="scientific">Zavarzinia compransoris</name>
    <dbReference type="NCBI Taxonomy" id="1264899"/>
    <lineage>
        <taxon>Bacteria</taxon>
        <taxon>Pseudomonadati</taxon>
        <taxon>Pseudomonadota</taxon>
        <taxon>Alphaproteobacteria</taxon>
        <taxon>Rhodospirillales</taxon>
        <taxon>Zavarziniaceae</taxon>
        <taxon>Zavarzinia</taxon>
    </lineage>
</organism>
<keyword evidence="2" id="KW-1185">Reference proteome</keyword>
<dbReference type="AlphaFoldDB" id="A0A317EC47"/>